<accession>A0AAE8SQK1</accession>
<dbReference type="PANTHER" id="PTHR34724">
    <property type="entry name" value="OS12G0596101 PROTEIN"/>
    <property type="match status" value="1"/>
</dbReference>
<gene>
    <name evidence="1" type="ORF">DNG_00213</name>
</gene>
<dbReference type="EMBL" id="ONZQ02000001">
    <property type="protein sequence ID" value="SPN96693.1"/>
    <property type="molecule type" value="Genomic_DNA"/>
</dbReference>
<organism evidence="1 2">
    <name type="scientific">Cephalotrichum gorgonifer</name>
    <dbReference type="NCBI Taxonomy" id="2041049"/>
    <lineage>
        <taxon>Eukaryota</taxon>
        <taxon>Fungi</taxon>
        <taxon>Dikarya</taxon>
        <taxon>Ascomycota</taxon>
        <taxon>Pezizomycotina</taxon>
        <taxon>Sordariomycetes</taxon>
        <taxon>Hypocreomycetidae</taxon>
        <taxon>Microascales</taxon>
        <taxon>Microascaceae</taxon>
        <taxon>Cephalotrichum</taxon>
    </lineage>
</organism>
<name>A0AAE8SQK1_9PEZI</name>
<protein>
    <submittedName>
        <fullName evidence="1">Uncharacterized protein</fullName>
    </submittedName>
</protein>
<proteinExistence type="predicted"/>
<dbReference type="PANTHER" id="PTHR34724:SF2">
    <property type="entry name" value="OS12G0596101 PROTEIN"/>
    <property type="match status" value="1"/>
</dbReference>
<sequence length="65" mass="6829">MCKPATCANCGKSSWWGCGNHVSAVMDSKDKSTWCTCEPKAAAGVFWAKGVEAGYSPDGVVEKKA</sequence>
<reference evidence="1" key="1">
    <citation type="submission" date="2018-03" db="EMBL/GenBank/DDBJ databases">
        <authorList>
            <person name="Guldener U."/>
        </authorList>
    </citation>
    <scope>NUCLEOTIDE SEQUENCE</scope>
</reference>
<dbReference type="Proteomes" id="UP001187682">
    <property type="component" value="Unassembled WGS sequence"/>
</dbReference>
<keyword evidence="2" id="KW-1185">Reference proteome</keyword>
<dbReference type="AlphaFoldDB" id="A0AAE8SQK1"/>
<comment type="caution">
    <text evidence="1">The sequence shown here is derived from an EMBL/GenBank/DDBJ whole genome shotgun (WGS) entry which is preliminary data.</text>
</comment>
<evidence type="ECO:0000313" key="1">
    <source>
        <dbReference type="EMBL" id="SPN96693.1"/>
    </source>
</evidence>
<evidence type="ECO:0000313" key="2">
    <source>
        <dbReference type="Proteomes" id="UP001187682"/>
    </source>
</evidence>